<protein>
    <submittedName>
        <fullName evidence="2">Uncharacterized protein</fullName>
    </submittedName>
</protein>
<gene>
    <name evidence="2" type="ORF">PXEA_LOCUS10801</name>
</gene>
<feature type="region of interest" description="Disordered" evidence="1">
    <location>
        <begin position="71"/>
        <end position="90"/>
    </location>
</feature>
<proteinExistence type="predicted"/>
<sequence>MGASESDEISQEAHQLLLDSGGALAGAFLRAAETAGRMANLLDRQPLLTPALMPPGRRTGNRVGEAVATANSGASGPLLAHRLRQTTQVS</sequence>
<dbReference type="AlphaFoldDB" id="A0A448WQ60"/>
<comment type="caution">
    <text evidence="2">The sequence shown here is derived from an EMBL/GenBank/DDBJ whole genome shotgun (WGS) entry which is preliminary data.</text>
</comment>
<reference evidence="2" key="1">
    <citation type="submission" date="2018-11" db="EMBL/GenBank/DDBJ databases">
        <authorList>
            <consortium name="Pathogen Informatics"/>
        </authorList>
    </citation>
    <scope>NUCLEOTIDE SEQUENCE</scope>
</reference>
<accession>A0A448WQ60</accession>
<dbReference type="EMBL" id="CAAALY010032269">
    <property type="protein sequence ID" value="VEL17361.1"/>
    <property type="molecule type" value="Genomic_DNA"/>
</dbReference>
<evidence type="ECO:0000313" key="2">
    <source>
        <dbReference type="EMBL" id="VEL17361.1"/>
    </source>
</evidence>
<dbReference type="Proteomes" id="UP000784294">
    <property type="component" value="Unassembled WGS sequence"/>
</dbReference>
<keyword evidence="3" id="KW-1185">Reference proteome</keyword>
<organism evidence="2 3">
    <name type="scientific">Protopolystoma xenopodis</name>
    <dbReference type="NCBI Taxonomy" id="117903"/>
    <lineage>
        <taxon>Eukaryota</taxon>
        <taxon>Metazoa</taxon>
        <taxon>Spiralia</taxon>
        <taxon>Lophotrochozoa</taxon>
        <taxon>Platyhelminthes</taxon>
        <taxon>Monogenea</taxon>
        <taxon>Polyopisthocotylea</taxon>
        <taxon>Polystomatidea</taxon>
        <taxon>Polystomatidae</taxon>
        <taxon>Protopolystoma</taxon>
    </lineage>
</organism>
<name>A0A448WQ60_9PLAT</name>
<evidence type="ECO:0000313" key="3">
    <source>
        <dbReference type="Proteomes" id="UP000784294"/>
    </source>
</evidence>
<evidence type="ECO:0000256" key="1">
    <source>
        <dbReference type="SAM" id="MobiDB-lite"/>
    </source>
</evidence>